<dbReference type="SUPFAM" id="SSF51735">
    <property type="entry name" value="NAD(P)-binding Rossmann-fold domains"/>
    <property type="match status" value="1"/>
</dbReference>
<accession>A0ABX3NZW6</accession>
<gene>
    <name evidence="9" type="ORF">A4D02_26075</name>
</gene>
<evidence type="ECO:0000256" key="2">
    <source>
        <dbReference type="ARBA" id="ARBA00009329"/>
    </source>
</evidence>
<comment type="caution">
    <text evidence="9">The sequence shown here is derived from an EMBL/GenBank/DDBJ whole genome shotgun (WGS) entry which is preliminary data.</text>
</comment>
<feature type="signal peptide" evidence="6">
    <location>
        <begin position="1"/>
        <end position="28"/>
    </location>
</feature>
<organism evidence="9 10">
    <name type="scientific">Niastella koreensis</name>
    <dbReference type="NCBI Taxonomy" id="354356"/>
    <lineage>
        <taxon>Bacteria</taxon>
        <taxon>Pseudomonadati</taxon>
        <taxon>Bacteroidota</taxon>
        <taxon>Chitinophagia</taxon>
        <taxon>Chitinophagales</taxon>
        <taxon>Chitinophagaceae</taxon>
        <taxon>Niastella</taxon>
    </lineage>
</organism>
<dbReference type="PANTHER" id="PTHR43818:SF1">
    <property type="entry name" value="GLYCOSYL HYDROLASE FAMILY 109 PROTEIN"/>
    <property type="match status" value="1"/>
</dbReference>
<evidence type="ECO:0000256" key="1">
    <source>
        <dbReference type="ARBA" id="ARBA00001911"/>
    </source>
</evidence>
<evidence type="ECO:0000259" key="7">
    <source>
        <dbReference type="Pfam" id="PF01408"/>
    </source>
</evidence>
<evidence type="ECO:0000256" key="5">
    <source>
        <dbReference type="ARBA" id="ARBA00023295"/>
    </source>
</evidence>
<feature type="chain" id="PRO_5045658180" evidence="6">
    <location>
        <begin position="29"/>
        <end position="482"/>
    </location>
</feature>
<keyword evidence="10" id="KW-1185">Reference proteome</keyword>
<dbReference type="InterPro" id="IPR019546">
    <property type="entry name" value="TAT_signal_bac_arc"/>
</dbReference>
<reference evidence="9 10" key="1">
    <citation type="submission" date="2016-04" db="EMBL/GenBank/DDBJ databases">
        <authorList>
            <person name="Chen L."/>
            <person name="Zhuang W."/>
            <person name="Wang G."/>
        </authorList>
    </citation>
    <scope>NUCLEOTIDE SEQUENCE [LARGE SCALE GENOMIC DNA]</scope>
    <source>
        <strain evidence="10">GR20</strain>
    </source>
</reference>
<dbReference type="Pfam" id="PF21252">
    <property type="entry name" value="Glyco_hydro_109_C"/>
    <property type="match status" value="1"/>
</dbReference>
<dbReference type="InterPro" id="IPR006311">
    <property type="entry name" value="TAT_signal"/>
</dbReference>
<dbReference type="NCBIfam" id="TIGR01409">
    <property type="entry name" value="TAT_signal_seq"/>
    <property type="match status" value="1"/>
</dbReference>
<comment type="cofactor">
    <cofactor evidence="1">
        <name>NAD(+)</name>
        <dbReference type="ChEBI" id="CHEBI:57540"/>
    </cofactor>
</comment>
<feature type="domain" description="Gfo/Idh/MocA-like oxidoreductase N-terminal" evidence="7">
    <location>
        <begin position="64"/>
        <end position="189"/>
    </location>
</feature>
<dbReference type="InterPro" id="IPR050463">
    <property type="entry name" value="Gfo/Idh/MocA_oxidrdct_glycsds"/>
</dbReference>
<evidence type="ECO:0000256" key="6">
    <source>
        <dbReference type="SAM" id="SignalP"/>
    </source>
</evidence>
<keyword evidence="6" id="KW-0732">Signal</keyword>
<evidence type="ECO:0000259" key="8">
    <source>
        <dbReference type="Pfam" id="PF21252"/>
    </source>
</evidence>
<dbReference type="EMBL" id="LWBO01000005">
    <property type="protein sequence ID" value="OQP51584.1"/>
    <property type="molecule type" value="Genomic_DNA"/>
</dbReference>
<evidence type="ECO:0000256" key="3">
    <source>
        <dbReference type="ARBA" id="ARBA00022801"/>
    </source>
</evidence>
<dbReference type="RefSeq" id="WP_014219710.1">
    <property type="nucleotide sequence ID" value="NZ_LWBO01000005.1"/>
</dbReference>
<dbReference type="PANTHER" id="PTHR43818">
    <property type="entry name" value="BCDNA.GH03377"/>
    <property type="match status" value="1"/>
</dbReference>
<dbReference type="InterPro" id="IPR049303">
    <property type="entry name" value="Glyco_hydro_109_C"/>
</dbReference>
<dbReference type="Proteomes" id="UP000192277">
    <property type="component" value="Unassembled WGS sequence"/>
</dbReference>
<dbReference type="InterPro" id="IPR036291">
    <property type="entry name" value="NAD(P)-bd_dom_sf"/>
</dbReference>
<sequence length="482" mass="53648">MSFSRRNFLKNTTAAAGGLLLPALSGYASENALHNAVIDSANKSKNRKQVFNMCGYAAPKIPVVRIGYVGIGGRGSWAVNRMTNIKNVEIKALCDVREAAVKSNQQTLKQAGWPAAKEYYGDDYAWKKLCEQDDIDLVYIATPWEWHVPIAMYAMEHGKHVAVEVPGARTLEECWQLVETSERTKKHCMQLENCCYDFFETLTISMAQKGVFGELVHGEGAYIHALLDGLFGAPPKNAGDYAGEGAWRWKENQKSGNLYPTHGLGPVAQAMNINRGDKMEYLTSMSSNDFMMEALAEKLAAGDPYYKRYTGKQYRGNMNTSVIKTNKGKTIMVQHDISSPRPYSRIHAISGTKGFVQKFPEPARISLGHEPVSDAKMKQLEEQYTPELIRHVEQAAKKIGGHGGMDFIMDWRMIDCLRNGLPLDMDVYDLASWCAVTPLSVWSVAHRSNSIDMPDFTGGSWKTNKPVDLTLRGGGDTEIVKQ</sequence>
<dbReference type="Gene3D" id="3.40.50.720">
    <property type="entry name" value="NAD(P)-binding Rossmann-like Domain"/>
    <property type="match status" value="1"/>
</dbReference>
<protein>
    <submittedName>
        <fullName evidence="9">Acetylgalactosaminidase</fullName>
    </submittedName>
</protein>
<evidence type="ECO:0000313" key="10">
    <source>
        <dbReference type="Proteomes" id="UP000192277"/>
    </source>
</evidence>
<comment type="similarity">
    <text evidence="2">Belongs to the Gfo/Idh/MocA family. Glycosyl hydrolase 109 subfamily.</text>
</comment>
<feature type="domain" description="Glycosyl hydrolase 109 C-terminal" evidence="8">
    <location>
        <begin position="204"/>
        <end position="367"/>
    </location>
</feature>
<name>A0ABX3NZW6_9BACT</name>
<keyword evidence="4" id="KW-0520">NAD</keyword>
<proteinExistence type="inferred from homology"/>
<dbReference type="Gene3D" id="3.30.360.10">
    <property type="entry name" value="Dihydrodipicolinate Reductase, domain 2"/>
    <property type="match status" value="1"/>
</dbReference>
<evidence type="ECO:0000256" key="4">
    <source>
        <dbReference type="ARBA" id="ARBA00023027"/>
    </source>
</evidence>
<dbReference type="InterPro" id="IPR000683">
    <property type="entry name" value="Gfo/Idh/MocA-like_OxRdtase_N"/>
</dbReference>
<keyword evidence="5" id="KW-0326">Glycosidase</keyword>
<dbReference type="Pfam" id="PF01408">
    <property type="entry name" value="GFO_IDH_MocA"/>
    <property type="match status" value="1"/>
</dbReference>
<dbReference type="PROSITE" id="PS51318">
    <property type="entry name" value="TAT"/>
    <property type="match status" value="1"/>
</dbReference>
<keyword evidence="3" id="KW-0378">Hydrolase</keyword>
<evidence type="ECO:0000313" key="9">
    <source>
        <dbReference type="EMBL" id="OQP51584.1"/>
    </source>
</evidence>